<dbReference type="Proteomes" id="UP000270094">
    <property type="component" value="Unassembled WGS sequence"/>
</dbReference>
<name>A0A3P7JH84_STRVU</name>
<organism evidence="1 2">
    <name type="scientific">Strongylus vulgaris</name>
    <name type="common">Blood worm</name>
    <dbReference type="NCBI Taxonomy" id="40348"/>
    <lineage>
        <taxon>Eukaryota</taxon>
        <taxon>Metazoa</taxon>
        <taxon>Ecdysozoa</taxon>
        <taxon>Nematoda</taxon>
        <taxon>Chromadorea</taxon>
        <taxon>Rhabditida</taxon>
        <taxon>Rhabditina</taxon>
        <taxon>Rhabditomorpha</taxon>
        <taxon>Strongyloidea</taxon>
        <taxon>Strongylidae</taxon>
        <taxon>Strongylus</taxon>
    </lineage>
</organism>
<proteinExistence type="predicted"/>
<evidence type="ECO:0000313" key="2">
    <source>
        <dbReference type="Proteomes" id="UP000270094"/>
    </source>
</evidence>
<dbReference type="EMBL" id="UYYB01099640">
    <property type="protein sequence ID" value="VDM77604.1"/>
    <property type="molecule type" value="Genomic_DNA"/>
</dbReference>
<evidence type="ECO:0000313" key="1">
    <source>
        <dbReference type="EMBL" id="VDM77604.1"/>
    </source>
</evidence>
<accession>A0A3P7JH84</accession>
<gene>
    <name evidence="1" type="ORF">SVUK_LOCUS12602</name>
</gene>
<keyword evidence="2" id="KW-1185">Reference proteome</keyword>
<protein>
    <submittedName>
        <fullName evidence="1">Uncharacterized protein</fullName>
    </submittedName>
</protein>
<reference evidence="1 2" key="1">
    <citation type="submission" date="2018-11" db="EMBL/GenBank/DDBJ databases">
        <authorList>
            <consortium name="Pathogen Informatics"/>
        </authorList>
    </citation>
    <scope>NUCLEOTIDE SEQUENCE [LARGE SCALE GENOMIC DNA]</scope>
</reference>
<dbReference type="AlphaFoldDB" id="A0A3P7JH84"/>
<sequence length="89" mass="9514">MKAVNAVDNLRLLSVSTDANGLTADTSPYGRRTERVFTHTCVCIGYPSQIDDALNCYVHGGCSQCLGYLLGLPDGRLNQVLRHNAGGST</sequence>